<name>A0A4P6ZCB5_9FLAO</name>
<evidence type="ECO:0000313" key="1">
    <source>
        <dbReference type="EMBL" id="QBO57136.1"/>
    </source>
</evidence>
<dbReference type="PANTHER" id="PTHR35810">
    <property type="entry name" value="CYTOPLASMIC PROTEIN-RELATED"/>
    <property type="match status" value="1"/>
</dbReference>
<dbReference type="KEGG" id="csal:NBC122_00281"/>
<dbReference type="Proteomes" id="UP000294419">
    <property type="component" value="Chromosome"/>
</dbReference>
<evidence type="ECO:0008006" key="3">
    <source>
        <dbReference type="Google" id="ProtNLM"/>
    </source>
</evidence>
<accession>A0A4P6ZCB5</accession>
<dbReference type="RefSeq" id="WP_221343584.1">
    <property type="nucleotide sequence ID" value="NZ_CP037954.1"/>
</dbReference>
<protein>
    <recommendedName>
        <fullName evidence="3">Virulence protein</fullName>
    </recommendedName>
</protein>
<keyword evidence="2" id="KW-1185">Reference proteome</keyword>
<dbReference type="EMBL" id="CP037954">
    <property type="protein sequence ID" value="QBO57136.1"/>
    <property type="molecule type" value="Genomic_DNA"/>
</dbReference>
<dbReference type="Pfam" id="PF13310">
    <property type="entry name" value="Virulence_RhuM"/>
    <property type="match status" value="1"/>
</dbReference>
<reference evidence="1 2" key="1">
    <citation type="submission" date="2019-03" db="EMBL/GenBank/DDBJ databases">
        <authorList>
            <person name="Kim H."/>
            <person name="Yu S.-M."/>
        </authorList>
    </citation>
    <scope>NUCLEOTIDE SEQUENCE [LARGE SCALE GENOMIC DNA]</scope>
    <source>
        <strain evidence="1 2">NBC122</strain>
    </source>
</reference>
<dbReference type="PANTHER" id="PTHR35810:SF1">
    <property type="entry name" value="CYTOPLASMIC PROTEIN"/>
    <property type="match status" value="1"/>
</dbReference>
<gene>
    <name evidence="1" type="ORF">NBC122_00281</name>
</gene>
<dbReference type="AlphaFoldDB" id="A0A4P6ZCB5"/>
<sequence length="191" mass="21969">MHKGEIIIYKSQNGETAIDVKLEDETVWLNRKQMSLLFDRDVKTIGKHINNAIKEELNEYSVVAKFATTASDGKIYQTEFYNLDVIISVGYRVKSRSGIQFRIWANSVLKNYLIKGYSINEKATKQQLDNLSSMVKILSDSLENKVISNDEAKGVLRIIKDYTYGLDTLDKYDNQILEIENISQKKEFKAN</sequence>
<proteinExistence type="predicted"/>
<organism evidence="1 2">
    <name type="scientific">Chryseobacterium salivictor</name>
    <dbReference type="NCBI Taxonomy" id="2547600"/>
    <lineage>
        <taxon>Bacteria</taxon>
        <taxon>Pseudomonadati</taxon>
        <taxon>Bacteroidota</taxon>
        <taxon>Flavobacteriia</taxon>
        <taxon>Flavobacteriales</taxon>
        <taxon>Weeksellaceae</taxon>
        <taxon>Chryseobacterium group</taxon>
        <taxon>Chryseobacterium</taxon>
    </lineage>
</organism>
<evidence type="ECO:0000313" key="2">
    <source>
        <dbReference type="Proteomes" id="UP000294419"/>
    </source>
</evidence>
<dbReference type="InterPro" id="IPR011204">
    <property type="entry name" value="Virulence_RhuM-like"/>
</dbReference>